<evidence type="ECO:0000313" key="1">
    <source>
        <dbReference type="EnsemblMetazoa" id="XP_019770788.1"/>
    </source>
</evidence>
<keyword evidence="2" id="KW-1185">Reference proteome</keyword>
<evidence type="ECO:0000313" key="2">
    <source>
        <dbReference type="Proteomes" id="UP000019118"/>
    </source>
</evidence>
<protein>
    <submittedName>
        <fullName evidence="1">Uncharacterized protein</fullName>
    </submittedName>
</protein>
<dbReference type="PANTHER" id="PTHR39953:SF1">
    <property type="entry name" value="RE54151P"/>
    <property type="match status" value="1"/>
</dbReference>
<name>A0AAR5QC40_DENPD</name>
<dbReference type="Proteomes" id="UP000019118">
    <property type="component" value="Unassembled WGS sequence"/>
</dbReference>
<accession>A0AAR5QC40</accession>
<dbReference type="EnsemblMetazoa" id="XM_019915229.1">
    <property type="protein sequence ID" value="XP_019770788.1"/>
    <property type="gene ID" value="LOC109544849"/>
</dbReference>
<proteinExistence type="predicted"/>
<reference evidence="2" key="1">
    <citation type="journal article" date="2013" name="Genome Biol.">
        <title>Draft genome of the mountain pine beetle, Dendroctonus ponderosae Hopkins, a major forest pest.</title>
        <authorList>
            <person name="Keeling C.I."/>
            <person name="Yuen M.M."/>
            <person name="Liao N.Y."/>
            <person name="Docking T.R."/>
            <person name="Chan S.K."/>
            <person name="Taylor G.A."/>
            <person name="Palmquist D.L."/>
            <person name="Jackman S.D."/>
            <person name="Nguyen A."/>
            <person name="Li M."/>
            <person name="Henderson H."/>
            <person name="Janes J.K."/>
            <person name="Zhao Y."/>
            <person name="Pandoh P."/>
            <person name="Moore R."/>
            <person name="Sperling F.A."/>
            <person name="Huber D.P."/>
            <person name="Birol I."/>
            <person name="Jones S.J."/>
            <person name="Bohlmann J."/>
        </authorList>
    </citation>
    <scope>NUCLEOTIDE SEQUENCE</scope>
</reference>
<dbReference type="AlphaFoldDB" id="A0AAR5QC40"/>
<dbReference type="PANTHER" id="PTHR39953">
    <property type="entry name" value="RE54151P"/>
    <property type="match status" value="1"/>
</dbReference>
<sequence length="105" mass="11756">MTDAGFVKGQSDNLSLVDMFMVASYIKNTESFTLAEVRGVKANRSGRYSYGDSAVGWVQVRRDKNLCTVKAKVTPEHNVREKQYAVSCSIDEECEKVLAFLLLLQ</sequence>
<organism evidence="1 2">
    <name type="scientific">Dendroctonus ponderosae</name>
    <name type="common">Mountain pine beetle</name>
    <dbReference type="NCBI Taxonomy" id="77166"/>
    <lineage>
        <taxon>Eukaryota</taxon>
        <taxon>Metazoa</taxon>
        <taxon>Ecdysozoa</taxon>
        <taxon>Arthropoda</taxon>
        <taxon>Hexapoda</taxon>
        <taxon>Insecta</taxon>
        <taxon>Pterygota</taxon>
        <taxon>Neoptera</taxon>
        <taxon>Endopterygota</taxon>
        <taxon>Coleoptera</taxon>
        <taxon>Polyphaga</taxon>
        <taxon>Cucujiformia</taxon>
        <taxon>Curculionidae</taxon>
        <taxon>Scolytinae</taxon>
        <taxon>Dendroctonus</taxon>
    </lineage>
</organism>
<reference evidence="1" key="2">
    <citation type="submission" date="2024-08" db="UniProtKB">
        <authorList>
            <consortium name="EnsemblMetazoa"/>
        </authorList>
    </citation>
    <scope>IDENTIFICATION</scope>
</reference>